<protein>
    <submittedName>
        <fullName evidence="2">Peptidase inhibitor family I36 protein</fullName>
    </submittedName>
</protein>
<evidence type="ECO:0000313" key="3">
    <source>
        <dbReference type="Proteomes" id="UP001301731"/>
    </source>
</evidence>
<sequence>MRVRNVLTTLTTTVAAVSFATVAHAASGPPSAPRAECPAGHICLWEGADFQGFQWGGPPEPNEEPNGCVDFTEKSPGSVINNSGRTYYVFREGTCTNAGRTLDLPTGESPRFPWRVGSVSWCRGC</sequence>
<feature type="signal peptide" evidence="1">
    <location>
        <begin position="1"/>
        <end position="25"/>
    </location>
</feature>
<accession>A0ABZ0LPJ2</accession>
<evidence type="ECO:0000313" key="2">
    <source>
        <dbReference type="EMBL" id="WOX21424.1"/>
    </source>
</evidence>
<dbReference type="Proteomes" id="UP001301731">
    <property type="component" value="Chromosome"/>
</dbReference>
<reference evidence="2 3" key="1">
    <citation type="submission" date="2023-10" db="EMBL/GenBank/DDBJ databases">
        <title>The genome sequence of Streptomyces sp. HUAS YS2.</title>
        <authorList>
            <person name="Mo P."/>
        </authorList>
    </citation>
    <scope>NUCLEOTIDE SEQUENCE [LARGE SCALE GENOMIC DNA]</scope>
    <source>
        <strain evidence="2 3">HUAS YS2</strain>
    </source>
</reference>
<feature type="chain" id="PRO_5045780907" evidence="1">
    <location>
        <begin position="26"/>
        <end position="125"/>
    </location>
</feature>
<name>A0ABZ0LPJ2_9ACTN</name>
<evidence type="ECO:0000256" key="1">
    <source>
        <dbReference type="SAM" id="SignalP"/>
    </source>
</evidence>
<dbReference type="RefSeq" id="WP_318102339.1">
    <property type="nucleotide sequence ID" value="NZ_CP137573.1"/>
</dbReference>
<dbReference type="Pfam" id="PF03995">
    <property type="entry name" value="Inhibitor_I36"/>
    <property type="match status" value="1"/>
</dbReference>
<gene>
    <name evidence="2" type="ORF">R2D22_08470</name>
</gene>
<organism evidence="2 3">
    <name type="scientific">Streptomyces solicathayae</name>
    <dbReference type="NCBI Taxonomy" id="3081768"/>
    <lineage>
        <taxon>Bacteria</taxon>
        <taxon>Bacillati</taxon>
        <taxon>Actinomycetota</taxon>
        <taxon>Actinomycetes</taxon>
        <taxon>Kitasatosporales</taxon>
        <taxon>Streptomycetaceae</taxon>
        <taxon>Streptomyces</taxon>
    </lineage>
</organism>
<proteinExistence type="predicted"/>
<dbReference type="EMBL" id="CP137573">
    <property type="protein sequence ID" value="WOX21424.1"/>
    <property type="molecule type" value="Genomic_DNA"/>
</dbReference>
<keyword evidence="3" id="KW-1185">Reference proteome</keyword>
<keyword evidence="1" id="KW-0732">Signal</keyword>